<feature type="compositionally biased region" description="Polar residues" evidence="2">
    <location>
        <begin position="846"/>
        <end position="870"/>
    </location>
</feature>
<sequence length="870" mass="97362">MHTLCAPASRLAPGCSLRLVWSSHQCPCAFNGLSFICLPGACSWVFSWPDPPPPPAPRDAGRVRSLLICDNNPSNDNSTIILKFYKGLNYIFRSSQAVSPAHVQMQKSSDHLDNYNVGLPGERHVGLLFIPFMISECILIWVEFEGVSKGWYAERTMLGGGGTFKKWGQKEVRQPVICINHHVFCSICIDLWLKNNGQCPACRVPITPENPCKEIIGGTSESEPMLSHTVRKHLRKTRLELLHKEYEDEIDCLQKEVEELKSKNLSLESQIKSILDPLTLMQGNQNEDKQPVTDTPHKTGQDTTEEWKKKLRTAKEIYEKVKDDVDKLKEANKKLKLENGSLVRENLRLKAEVDNRSPQKFGRFTVAALQSKVEQYERETNRLKKALERSDKYIEELESQVAQLKNSSEEKEAMDSICPRVLSTDGKGTKSSEENVASKTPGDSARKQPGTATASSHLAQPSSSRLLDSSATRQENTSKIEPNCPKNKDLYQKQVEIMLDVTDTSMDTYLEGEWGNKPSDCVPYKDEELYDLPAPCTPLSLSCLQLNTPENRDGTVIKSGGDTKKHSNHLRKLVFDDFCDSPNVSNKDSADGTSRNENEKKAECFTSTKTRFWDCCSTSYAQSLDFESSEGNTIASSVGEISSKLSEKSGSCLSKRLNCIRSFEMNRTRTSSEASMDAAYLDKISELDSMMSESDNSKSPCNNNGFKSVDLDSLSKSSQGSDFLEEPDKLEEGTKLDPLTASDQLENGNEWKPTSFFLLSPPDQEMNEDFSLHPTSNPGTNEIKPPRCLFQTEFSQDILLSSTRGLFEDQRFGSSLFKMSSDMHSLHNHLQSPWSTSFVPEKRNKNVNQSTKRKIQSSLSNASPSKATKS</sequence>
<evidence type="ECO:0000256" key="2">
    <source>
        <dbReference type="SAM" id="MobiDB-lite"/>
    </source>
</evidence>
<dbReference type="GO" id="GO:0006275">
    <property type="term" value="P:regulation of DNA replication"/>
    <property type="evidence" value="ECO:0007669"/>
    <property type="project" value="InterPro"/>
</dbReference>
<dbReference type="STRING" id="10020.ENSDORP00000025386"/>
<feature type="coiled-coil region" evidence="1">
    <location>
        <begin position="236"/>
        <end position="270"/>
    </location>
</feature>
<feature type="compositionally biased region" description="Basic and acidic residues" evidence="2">
    <location>
        <begin position="726"/>
        <end position="735"/>
    </location>
</feature>
<dbReference type="GO" id="GO:0006513">
    <property type="term" value="P:protein monoubiquitination"/>
    <property type="evidence" value="ECO:0007669"/>
    <property type="project" value="InterPro"/>
</dbReference>
<dbReference type="InterPro" id="IPR039209">
    <property type="entry name" value="OBI1"/>
</dbReference>
<feature type="compositionally biased region" description="Polar residues" evidence="2">
    <location>
        <begin position="450"/>
        <end position="480"/>
    </location>
</feature>
<dbReference type="GO" id="GO:0004842">
    <property type="term" value="F:ubiquitin-protein transferase activity"/>
    <property type="evidence" value="ECO:0007669"/>
    <property type="project" value="InterPro"/>
</dbReference>
<dbReference type="PANTHER" id="PTHR14609">
    <property type="entry name" value="RING FINGER PROTEIN 219"/>
    <property type="match status" value="1"/>
</dbReference>
<evidence type="ECO:0000313" key="3">
    <source>
        <dbReference type="Proteomes" id="UP000081671"/>
    </source>
</evidence>
<dbReference type="AlphaFoldDB" id="A0A1S3EIV0"/>
<gene>
    <name evidence="4" type="primary">Rnf219</name>
</gene>
<dbReference type="Proteomes" id="UP000081671">
    <property type="component" value="Unplaced"/>
</dbReference>
<dbReference type="CTD" id="79596"/>
<evidence type="ECO:0000256" key="1">
    <source>
        <dbReference type="SAM" id="Coils"/>
    </source>
</evidence>
<dbReference type="InterPro" id="IPR013083">
    <property type="entry name" value="Znf_RING/FYVE/PHD"/>
</dbReference>
<feature type="region of interest" description="Disordered" evidence="2">
    <location>
        <begin position="713"/>
        <end position="749"/>
    </location>
</feature>
<dbReference type="Gene3D" id="3.30.40.10">
    <property type="entry name" value="Zinc/RING finger domain, C3HC4 (zinc finger)"/>
    <property type="match status" value="1"/>
</dbReference>
<keyword evidence="1" id="KW-0175">Coiled coil</keyword>
<feature type="compositionally biased region" description="Polar residues" evidence="2">
    <location>
        <begin position="829"/>
        <end position="838"/>
    </location>
</feature>
<feature type="region of interest" description="Disordered" evidence="2">
    <location>
        <begin position="829"/>
        <end position="870"/>
    </location>
</feature>
<feature type="compositionally biased region" description="Basic and acidic residues" evidence="2">
    <location>
        <begin position="286"/>
        <end position="304"/>
    </location>
</feature>
<dbReference type="KEGG" id="dord:105980105"/>
<keyword evidence="3" id="KW-1185">Reference proteome</keyword>
<feature type="region of interest" description="Disordered" evidence="2">
    <location>
        <begin position="405"/>
        <end position="487"/>
    </location>
</feature>
<dbReference type="FunCoup" id="A0A1S3EIV0">
    <property type="interactions" value="1316"/>
</dbReference>
<dbReference type="SUPFAM" id="SSF57850">
    <property type="entry name" value="RING/U-box"/>
    <property type="match status" value="1"/>
</dbReference>
<accession>A0A1S3EIV0</accession>
<dbReference type="RefSeq" id="XP_012864318.1">
    <property type="nucleotide sequence ID" value="XM_013008864.1"/>
</dbReference>
<name>A0A1S3EIV0_DIPOR</name>
<dbReference type="OrthoDB" id="6105938at2759"/>
<proteinExistence type="predicted"/>
<dbReference type="InParanoid" id="A0A1S3EIV0"/>
<dbReference type="PANTHER" id="PTHR14609:SF1">
    <property type="entry name" value="ORC UBIQUITIN LIGASE 1"/>
    <property type="match status" value="1"/>
</dbReference>
<organism evidence="3 4">
    <name type="scientific">Dipodomys ordii</name>
    <name type="common">Ord's kangaroo rat</name>
    <dbReference type="NCBI Taxonomy" id="10020"/>
    <lineage>
        <taxon>Eukaryota</taxon>
        <taxon>Metazoa</taxon>
        <taxon>Chordata</taxon>
        <taxon>Craniata</taxon>
        <taxon>Vertebrata</taxon>
        <taxon>Euteleostomi</taxon>
        <taxon>Mammalia</taxon>
        <taxon>Eutheria</taxon>
        <taxon>Euarchontoglires</taxon>
        <taxon>Glires</taxon>
        <taxon>Rodentia</taxon>
        <taxon>Castorimorpha</taxon>
        <taxon>Heteromyidae</taxon>
        <taxon>Dipodomyinae</taxon>
        <taxon>Dipodomys</taxon>
    </lineage>
</organism>
<reference evidence="4" key="1">
    <citation type="submission" date="2025-08" db="UniProtKB">
        <authorList>
            <consortium name="RefSeq"/>
        </authorList>
    </citation>
    <scope>IDENTIFICATION</scope>
    <source>
        <tissue evidence="4">Kidney</tissue>
    </source>
</reference>
<dbReference type="GeneID" id="105980105"/>
<protein>
    <submittedName>
        <fullName evidence="4">RING finger protein 219</fullName>
    </submittedName>
</protein>
<feature type="region of interest" description="Disordered" evidence="2">
    <location>
        <begin position="283"/>
        <end position="304"/>
    </location>
</feature>
<evidence type="ECO:0000313" key="4">
    <source>
        <dbReference type="RefSeq" id="XP_012864318.1"/>
    </source>
</evidence>